<reference evidence="2" key="1">
    <citation type="journal article" date="2015" name="Front. Microbiol.">
        <title>Combining genomic sequencing methods to explore viral diversity and reveal potential virus-host interactions.</title>
        <authorList>
            <person name="Chow C.E."/>
            <person name="Winget D.M."/>
            <person name="White R.A.III."/>
            <person name="Hallam S.J."/>
            <person name="Suttle C.A."/>
        </authorList>
    </citation>
    <scope>NUCLEOTIDE SEQUENCE</scope>
    <source>
        <strain evidence="2">Oxic1_5</strain>
    </source>
</reference>
<dbReference type="EMBL" id="KR029600">
    <property type="protein sequence ID" value="AKH48011.1"/>
    <property type="molecule type" value="Genomic_DNA"/>
</dbReference>
<accession>A0A0F7LAB0</accession>
<organism evidence="2">
    <name type="scientific">uncultured marine virus</name>
    <dbReference type="NCBI Taxonomy" id="186617"/>
    <lineage>
        <taxon>Viruses</taxon>
        <taxon>environmental samples</taxon>
    </lineage>
</organism>
<reference evidence="2" key="2">
    <citation type="submission" date="2015-03" db="EMBL/GenBank/DDBJ databases">
        <authorList>
            <person name="Chow C.-E.T."/>
            <person name="Winget D.M."/>
            <person name="White R.A.III."/>
            <person name="Hallam S.J."/>
            <person name="Suttle C.A."/>
        </authorList>
    </citation>
    <scope>NUCLEOTIDE SEQUENCE</scope>
    <source>
        <strain evidence="2">Oxic1_5</strain>
    </source>
</reference>
<sequence length="542" mass="57951">MTRIRLETGQIINFEGTPSQGDIDEVVRSIGDTAPQPTQQETQSKSFFRPKQLSSSVGRSLKDPFQSAAGDIQSAVSRQSRGEQGVGRTALTAVGQGSQAGIESVFGAGLDLISAIVPDFIEDPVRRNVGNQINKFAQTEAGLSLLEAARGIEGRINEFSPENQQAIRDVFDLALTGVDIGTAGVAKGAVKRGLKETAQRAGEKGSRLIDEAVDTTEENIRDNFAKLIVDESTPTKRTALSGRTKEGGFFTGREVGLTDGEQKIVDELLKVEGLNPKRSALFNKNILDEQIGSEAKLLKQQLTEDNFIFPKAEVKKRLDDSLEILKKESPDVIGDSEKLADRLFAKAKVFIDAEEGTGLGGLIARQKYDAWVKSKKPKAFEKQDAFNTINREARRVMNDFLAEKAPSAPVKESLEKQSRLLSASDTLATKSGKEAGTGFVRLLDKSTEVLGTKNKVVQLLAAAVGIGGLGAAATFAPVAAGVGGAAATAVLTKKALTSPSAKKKLGKVLLEIEKQLPKADDATRTILLEIQEGIRPLVGDGD</sequence>
<evidence type="ECO:0000313" key="2">
    <source>
        <dbReference type="EMBL" id="AKH48011.1"/>
    </source>
</evidence>
<feature type="compositionally biased region" description="Polar residues" evidence="1">
    <location>
        <begin position="35"/>
        <end position="58"/>
    </location>
</feature>
<protein>
    <submittedName>
        <fullName evidence="2">Thrombospondin</fullName>
    </submittedName>
</protein>
<feature type="region of interest" description="Disordered" evidence="1">
    <location>
        <begin position="31"/>
        <end position="60"/>
    </location>
</feature>
<name>A0A0F7LAB0_9VIRU</name>
<proteinExistence type="predicted"/>
<evidence type="ECO:0000256" key="1">
    <source>
        <dbReference type="SAM" id="MobiDB-lite"/>
    </source>
</evidence>